<evidence type="ECO:0008006" key="3">
    <source>
        <dbReference type="Google" id="ProtNLM"/>
    </source>
</evidence>
<dbReference type="InterPro" id="IPR011250">
    <property type="entry name" value="OMP/PagP_B-barrel"/>
</dbReference>
<sequence length="177" mass="19910">MKNEAPNESESKSSVTNIYPSLQTGWFTRDNFMFGLRLSTSHAFFKTSYDYPGSSGRNSGNSLAVNLTPFIRKYKPISPKWALYLHSGVNLAYLRSKMPMEGGTKYDNGYSGGVYINPGVVFWVTPRFALESDFNVLSLSANYVSFRDQNQFNLNAGVTSSISQYFGIRAAWYLQPK</sequence>
<dbReference type="EMBL" id="BMIA01000002">
    <property type="protein sequence ID" value="GGH38565.1"/>
    <property type="molecule type" value="Genomic_DNA"/>
</dbReference>
<proteinExistence type="predicted"/>
<keyword evidence="2" id="KW-1185">Reference proteome</keyword>
<protein>
    <recommendedName>
        <fullName evidence="3">Outer membrane protein beta-barrel domain-containing protein</fullName>
    </recommendedName>
</protein>
<dbReference type="Proteomes" id="UP000600214">
    <property type="component" value="Unassembled WGS sequence"/>
</dbReference>
<evidence type="ECO:0000313" key="2">
    <source>
        <dbReference type="Proteomes" id="UP000600214"/>
    </source>
</evidence>
<evidence type="ECO:0000313" key="1">
    <source>
        <dbReference type="EMBL" id="GGH38565.1"/>
    </source>
</evidence>
<name>A0ABQ1YTS8_9BACT</name>
<comment type="caution">
    <text evidence="1">The sequence shown here is derived from an EMBL/GenBank/DDBJ whole genome shotgun (WGS) entry which is preliminary data.</text>
</comment>
<accession>A0ABQ1YTS8</accession>
<organism evidence="1 2">
    <name type="scientific">Dyadobacter endophyticus</name>
    <dbReference type="NCBI Taxonomy" id="1749036"/>
    <lineage>
        <taxon>Bacteria</taxon>
        <taxon>Pseudomonadati</taxon>
        <taxon>Bacteroidota</taxon>
        <taxon>Cytophagia</taxon>
        <taxon>Cytophagales</taxon>
        <taxon>Spirosomataceae</taxon>
        <taxon>Dyadobacter</taxon>
    </lineage>
</organism>
<gene>
    <name evidence="1" type="ORF">GCM10007423_32360</name>
</gene>
<reference evidence="2" key="1">
    <citation type="journal article" date="2019" name="Int. J. Syst. Evol. Microbiol.">
        <title>The Global Catalogue of Microorganisms (GCM) 10K type strain sequencing project: providing services to taxonomists for standard genome sequencing and annotation.</title>
        <authorList>
            <consortium name="The Broad Institute Genomics Platform"/>
            <consortium name="The Broad Institute Genome Sequencing Center for Infectious Disease"/>
            <person name="Wu L."/>
            <person name="Ma J."/>
        </authorList>
    </citation>
    <scope>NUCLEOTIDE SEQUENCE [LARGE SCALE GENOMIC DNA]</scope>
    <source>
        <strain evidence="2">CGMCC 1.15288</strain>
    </source>
</reference>
<dbReference type="SUPFAM" id="SSF56925">
    <property type="entry name" value="OMPA-like"/>
    <property type="match status" value="1"/>
</dbReference>